<evidence type="ECO:0000313" key="2">
    <source>
        <dbReference type="EMBL" id="REF29700.1"/>
    </source>
</evidence>
<dbReference type="EMBL" id="QTUA01000001">
    <property type="protein sequence ID" value="REF29700.1"/>
    <property type="molecule type" value="Genomic_DNA"/>
</dbReference>
<dbReference type="OrthoDB" id="4555101at2"/>
<feature type="compositionally biased region" description="Polar residues" evidence="1">
    <location>
        <begin position="262"/>
        <end position="271"/>
    </location>
</feature>
<organism evidence="2 3">
    <name type="scientific">Calidifontibacter indicus</name>
    <dbReference type="NCBI Taxonomy" id="419650"/>
    <lineage>
        <taxon>Bacteria</taxon>
        <taxon>Bacillati</taxon>
        <taxon>Actinomycetota</taxon>
        <taxon>Actinomycetes</taxon>
        <taxon>Micrococcales</taxon>
        <taxon>Dermacoccaceae</taxon>
        <taxon>Calidifontibacter</taxon>
    </lineage>
</organism>
<protein>
    <submittedName>
        <fullName evidence="2">Uncharacterized protein</fullName>
    </submittedName>
</protein>
<comment type="caution">
    <text evidence="2">The sequence shown here is derived from an EMBL/GenBank/DDBJ whole genome shotgun (WGS) entry which is preliminary data.</text>
</comment>
<name>A0A3D9UNW6_9MICO</name>
<gene>
    <name evidence="2" type="ORF">DFJ65_0667</name>
</gene>
<dbReference type="RefSeq" id="WP_147301290.1">
    <property type="nucleotide sequence ID" value="NZ_QTUA01000001.1"/>
</dbReference>
<reference evidence="2 3" key="1">
    <citation type="submission" date="2018-08" db="EMBL/GenBank/DDBJ databases">
        <title>Sequencing the genomes of 1000 actinobacteria strains.</title>
        <authorList>
            <person name="Klenk H.-P."/>
        </authorList>
    </citation>
    <scope>NUCLEOTIDE SEQUENCE [LARGE SCALE GENOMIC DNA]</scope>
    <source>
        <strain evidence="2 3">DSM 22967</strain>
    </source>
</reference>
<sequence length="351" mass="39102">MSELSFFRSLQNAMDAQSSDIWSMVRDTRVDGYRLRFGEVTATELSLYRLRRFWSKLVYIDTNEPNESATGADWEWLIGHDDQWVQIRVQAKIVNRTGSFSELGHPRHARRQQMDTLIDPPAEDVACRWMPLYVFYSSEPPAPLATLQTDPRRGCSAQLARHVRDVYGPDHNGRATLLAHKHLANSVPWSQIFGGLVNRLAAGESLSSIVKSLATQKFPADAHNIDDFWDPQVSGGICSGETPGYIQAITDRRVDEFEESRVSSLRVNTSPEAAGPESADFTNQAPRGADAGPVRDTTPPPLEGLPFIYDEFPSLPSRNIVVDRPASTLSLPNFVTLVDIDRMPPAQDGPL</sequence>
<dbReference type="Proteomes" id="UP000256253">
    <property type="component" value="Unassembled WGS sequence"/>
</dbReference>
<evidence type="ECO:0000256" key="1">
    <source>
        <dbReference type="SAM" id="MobiDB-lite"/>
    </source>
</evidence>
<dbReference type="AlphaFoldDB" id="A0A3D9UNW6"/>
<proteinExistence type="predicted"/>
<keyword evidence="3" id="KW-1185">Reference proteome</keyword>
<accession>A0A3D9UNW6</accession>
<dbReference type="Pfam" id="PF20320">
    <property type="entry name" value="DUF6615"/>
    <property type="match status" value="1"/>
</dbReference>
<evidence type="ECO:0000313" key="3">
    <source>
        <dbReference type="Proteomes" id="UP000256253"/>
    </source>
</evidence>
<feature type="region of interest" description="Disordered" evidence="1">
    <location>
        <begin position="260"/>
        <end position="305"/>
    </location>
</feature>
<dbReference type="InterPro" id="IPR046723">
    <property type="entry name" value="DUF6615"/>
</dbReference>